<dbReference type="EMBL" id="MU277226">
    <property type="protein sequence ID" value="KAI0059487.1"/>
    <property type="molecule type" value="Genomic_DNA"/>
</dbReference>
<protein>
    <submittedName>
        <fullName evidence="1">Uncharacterized protein</fullName>
    </submittedName>
</protein>
<evidence type="ECO:0000313" key="1">
    <source>
        <dbReference type="EMBL" id="KAI0059487.1"/>
    </source>
</evidence>
<keyword evidence="2" id="KW-1185">Reference proteome</keyword>
<reference evidence="1" key="1">
    <citation type="submission" date="2021-03" db="EMBL/GenBank/DDBJ databases">
        <authorList>
            <consortium name="DOE Joint Genome Institute"/>
            <person name="Ahrendt S."/>
            <person name="Looney B.P."/>
            <person name="Miyauchi S."/>
            <person name="Morin E."/>
            <person name="Drula E."/>
            <person name="Courty P.E."/>
            <person name="Chicoki N."/>
            <person name="Fauchery L."/>
            <person name="Kohler A."/>
            <person name="Kuo A."/>
            <person name="Labutti K."/>
            <person name="Pangilinan J."/>
            <person name="Lipzen A."/>
            <person name="Riley R."/>
            <person name="Andreopoulos W."/>
            <person name="He G."/>
            <person name="Johnson J."/>
            <person name="Barry K.W."/>
            <person name="Grigoriev I.V."/>
            <person name="Nagy L."/>
            <person name="Hibbett D."/>
            <person name="Henrissat B."/>
            <person name="Matheny P.B."/>
            <person name="Labbe J."/>
            <person name="Martin F."/>
        </authorList>
    </citation>
    <scope>NUCLEOTIDE SEQUENCE</scope>
    <source>
        <strain evidence="1">HHB10654</strain>
    </source>
</reference>
<evidence type="ECO:0000313" key="2">
    <source>
        <dbReference type="Proteomes" id="UP000814140"/>
    </source>
</evidence>
<sequence>MHKLFTFILFVYFTAVDGRLVRVDRRVAAAGHEARIVERMDAVPPLGSSTFNPGTLSNPVSIVPLKQLIDAEQLGEPEVHH</sequence>
<organism evidence="1 2">
    <name type="scientific">Artomyces pyxidatus</name>
    <dbReference type="NCBI Taxonomy" id="48021"/>
    <lineage>
        <taxon>Eukaryota</taxon>
        <taxon>Fungi</taxon>
        <taxon>Dikarya</taxon>
        <taxon>Basidiomycota</taxon>
        <taxon>Agaricomycotina</taxon>
        <taxon>Agaricomycetes</taxon>
        <taxon>Russulales</taxon>
        <taxon>Auriscalpiaceae</taxon>
        <taxon>Artomyces</taxon>
    </lineage>
</organism>
<proteinExistence type="predicted"/>
<gene>
    <name evidence="1" type="ORF">BV25DRAFT_1918507</name>
</gene>
<accession>A0ACB8STK2</accession>
<comment type="caution">
    <text evidence="1">The sequence shown here is derived from an EMBL/GenBank/DDBJ whole genome shotgun (WGS) entry which is preliminary data.</text>
</comment>
<dbReference type="Proteomes" id="UP000814140">
    <property type="component" value="Unassembled WGS sequence"/>
</dbReference>
<name>A0ACB8STK2_9AGAM</name>
<reference evidence="1" key="2">
    <citation type="journal article" date="2022" name="New Phytol.">
        <title>Evolutionary transition to the ectomycorrhizal habit in the genomes of a hyperdiverse lineage of mushroom-forming fungi.</title>
        <authorList>
            <person name="Looney B."/>
            <person name="Miyauchi S."/>
            <person name="Morin E."/>
            <person name="Drula E."/>
            <person name="Courty P.E."/>
            <person name="Kohler A."/>
            <person name="Kuo A."/>
            <person name="LaButti K."/>
            <person name="Pangilinan J."/>
            <person name="Lipzen A."/>
            <person name="Riley R."/>
            <person name="Andreopoulos W."/>
            <person name="He G."/>
            <person name="Johnson J."/>
            <person name="Nolan M."/>
            <person name="Tritt A."/>
            <person name="Barry K.W."/>
            <person name="Grigoriev I.V."/>
            <person name="Nagy L.G."/>
            <person name="Hibbett D."/>
            <person name="Henrissat B."/>
            <person name="Matheny P.B."/>
            <person name="Labbe J."/>
            <person name="Martin F.M."/>
        </authorList>
    </citation>
    <scope>NUCLEOTIDE SEQUENCE</scope>
    <source>
        <strain evidence="1">HHB10654</strain>
    </source>
</reference>